<sequence>MLPRGANLRPRPSLPPARRYAVDPSLPRRRRPVTTALADTGMLYALAHRPKYLEMFLESYGETVAVATAVEEEIRKIARVPRVTRARRNLVLMGACADRLVAKLDDKTITVLEPSEESAELESTVQQQLRELDRAAAERRGTVWRPVDADRAKRHNGEIESILVATDIIKAGGTAIVLTNDGGASRVAWRQGVSARNLRDILAELACENPDMKEEDLLTAFNEMTVDFGTLPADVRPADSSAFRCRALAGVCHFCGDR</sequence>
<name>M3FW17_9ACTN</name>
<protein>
    <submittedName>
        <fullName evidence="2">Uncharacterized protein</fullName>
    </submittedName>
</protein>
<dbReference type="AlphaFoldDB" id="M3FW17"/>
<organism evidence="2 3">
    <name type="scientific">Streptomyces bottropensis ATCC 25435</name>
    <dbReference type="NCBI Taxonomy" id="1054862"/>
    <lineage>
        <taxon>Bacteria</taxon>
        <taxon>Bacillati</taxon>
        <taxon>Actinomycetota</taxon>
        <taxon>Actinomycetes</taxon>
        <taxon>Kitasatosporales</taxon>
        <taxon>Streptomycetaceae</taxon>
        <taxon>Streptomyces</taxon>
    </lineage>
</organism>
<gene>
    <name evidence="2" type="ORF">SBD_2170</name>
</gene>
<feature type="compositionally biased region" description="Low complexity" evidence="1">
    <location>
        <begin position="8"/>
        <end position="19"/>
    </location>
</feature>
<evidence type="ECO:0000313" key="3">
    <source>
        <dbReference type="Proteomes" id="UP000030760"/>
    </source>
</evidence>
<evidence type="ECO:0000313" key="2">
    <source>
        <dbReference type="EMBL" id="EMF56419.1"/>
    </source>
</evidence>
<reference evidence="3" key="1">
    <citation type="journal article" date="2013" name="Genome Announc.">
        <title>Draft Genome Sequence of Streptomyces bottropensis ATCC 25435, a Bottromycin-Producing Actinomycete.</title>
        <authorList>
            <person name="Zhang H."/>
            <person name="Zhou W."/>
            <person name="Zhuang Y."/>
            <person name="Liang X."/>
            <person name="Liu T."/>
        </authorList>
    </citation>
    <scope>NUCLEOTIDE SEQUENCE [LARGE SCALE GENOMIC DNA]</scope>
    <source>
        <strain evidence="3">ATCC 25435</strain>
    </source>
</reference>
<feature type="region of interest" description="Disordered" evidence="1">
    <location>
        <begin position="1"/>
        <end position="21"/>
    </location>
</feature>
<evidence type="ECO:0000256" key="1">
    <source>
        <dbReference type="SAM" id="MobiDB-lite"/>
    </source>
</evidence>
<proteinExistence type="predicted"/>
<accession>M3FW17</accession>
<dbReference type="Proteomes" id="UP000030760">
    <property type="component" value="Unassembled WGS sequence"/>
</dbReference>
<dbReference type="EMBL" id="KB405063">
    <property type="protein sequence ID" value="EMF56419.1"/>
    <property type="molecule type" value="Genomic_DNA"/>
</dbReference>